<evidence type="ECO:0000313" key="2">
    <source>
        <dbReference type="EMBL" id="PJJ55022.1"/>
    </source>
</evidence>
<sequence length="125" mass="13548">MNSFWNSATAAVTRSCLHSVALTVGCVVGWLALYQLGLALGIGSNLGEVLALLSFLATHLLIWKYGVFRQWRQLSPHLPQAAQWLFVLSLAWNVALVGFQLLSLLLMVLGLALALDTSPPTPGYN</sequence>
<dbReference type="RefSeq" id="WP_100337614.1">
    <property type="nucleotide sequence ID" value="NZ_PGFA01000002.1"/>
</dbReference>
<protein>
    <submittedName>
        <fullName evidence="2">Uncharacterized protein</fullName>
    </submittedName>
</protein>
<evidence type="ECO:0000256" key="1">
    <source>
        <dbReference type="SAM" id="Phobius"/>
    </source>
</evidence>
<keyword evidence="1" id="KW-0472">Membrane</keyword>
<accession>A0A2M9BAQ5</accession>
<dbReference type="Proteomes" id="UP000228535">
    <property type="component" value="Unassembled WGS sequence"/>
</dbReference>
<evidence type="ECO:0000313" key="3">
    <source>
        <dbReference type="Proteomes" id="UP000228535"/>
    </source>
</evidence>
<feature type="transmembrane region" description="Helical" evidence="1">
    <location>
        <begin position="12"/>
        <end position="33"/>
    </location>
</feature>
<keyword evidence="3" id="KW-1185">Reference proteome</keyword>
<organism evidence="2 3">
    <name type="scientific">Hymenobacter chitinivorans DSM 11115</name>
    <dbReference type="NCBI Taxonomy" id="1121954"/>
    <lineage>
        <taxon>Bacteria</taxon>
        <taxon>Pseudomonadati</taxon>
        <taxon>Bacteroidota</taxon>
        <taxon>Cytophagia</taxon>
        <taxon>Cytophagales</taxon>
        <taxon>Hymenobacteraceae</taxon>
        <taxon>Hymenobacter</taxon>
    </lineage>
</organism>
<feature type="transmembrane region" description="Helical" evidence="1">
    <location>
        <begin position="39"/>
        <end position="63"/>
    </location>
</feature>
<gene>
    <name evidence="2" type="ORF">CLV45_3371</name>
</gene>
<dbReference type="AlphaFoldDB" id="A0A2M9BAQ5"/>
<proteinExistence type="predicted"/>
<reference evidence="2 3" key="1">
    <citation type="submission" date="2017-11" db="EMBL/GenBank/DDBJ databases">
        <title>Genomic Encyclopedia of Archaeal and Bacterial Type Strains, Phase II (KMG-II): From Individual Species to Whole Genera.</title>
        <authorList>
            <person name="Goeker M."/>
        </authorList>
    </citation>
    <scope>NUCLEOTIDE SEQUENCE [LARGE SCALE GENOMIC DNA]</scope>
    <source>
        <strain evidence="2 3">DSM 11115</strain>
    </source>
</reference>
<name>A0A2M9BAQ5_9BACT</name>
<keyword evidence="1" id="KW-1133">Transmembrane helix</keyword>
<feature type="transmembrane region" description="Helical" evidence="1">
    <location>
        <begin position="84"/>
        <end position="115"/>
    </location>
</feature>
<comment type="caution">
    <text evidence="2">The sequence shown here is derived from an EMBL/GenBank/DDBJ whole genome shotgun (WGS) entry which is preliminary data.</text>
</comment>
<keyword evidence="1" id="KW-0812">Transmembrane</keyword>
<dbReference type="EMBL" id="PGFA01000002">
    <property type="protein sequence ID" value="PJJ55022.1"/>
    <property type="molecule type" value="Genomic_DNA"/>
</dbReference>